<dbReference type="Proteomes" id="UP000297626">
    <property type="component" value="Unassembled WGS sequence"/>
</dbReference>
<evidence type="ECO:0000313" key="3">
    <source>
        <dbReference type="EMBL" id="TFD87850.1"/>
    </source>
</evidence>
<comment type="caution">
    <text evidence="3">The sequence shown here is derived from an EMBL/GenBank/DDBJ whole genome shotgun (WGS) entry which is preliminary data.</text>
</comment>
<gene>
    <name evidence="3" type="ORF">E3T51_10330</name>
</gene>
<accession>A0A4R9BNM6</accession>
<dbReference type="SUPFAM" id="SSF49503">
    <property type="entry name" value="Cupredoxins"/>
    <property type="match status" value="1"/>
</dbReference>
<dbReference type="PANTHER" id="PTHR48267">
    <property type="entry name" value="CUPREDOXIN SUPERFAMILY PROTEIN"/>
    <property type="match status" value="1"/>
</dbReference>
<dbReference type="AlphaFoldDB" id="A0A4R9BNM6"/>
<keyword evidence="4" id="KW-1185">Reference proteome</keyword>
<comment type="similarity">
    <text evidence="1">Belongs to the multicopper oxidase family.</text>
</comment>
<feature type="domain" description="Plastocyanin-like" evidence="2">
    <location>
        <begin position="180"/>
        <end position="277"/>
    </location>
</feature>
<dbReference type="GO" id="GO:0016491">
    <property type="term" value="F:oxidoreductase activity"/>
    <property type="evidence" value="ECO:0007669"/>
    <property type="project" value="InterPro"/>
</dbReference>
<sequence length="300" mass="34125">MKVFQWLARTALNVYSGLAAQYHLHDPLERALLPQGEFDVSLTINDAMFAVNGALGFDDNDRSGLWGDVILVNGRPWPVMKVKKRIYRFRVMNSCISRSLRPSLSTGDPVTIVATDGGLMPVSQSVASWRHSPAERYEILIDFRKYTPGQRSFRINRKNGLWTVNGGTWEQVVASEFRDVLANPNLNAVEIWEFAHNAGGWFHPMHFHLIDFKILSRSGRAPFSYEKGPKDVVYVGENESVKLLMQFGPHRGRYMIHCHNTVHEDHDMMVQFRVGPEDASDRITNNPITAARAEWDTSRA</sequence>
<dbReference type="PANTHER" id="PTHR48267:SF1">
    <property type="entry name" value="BILIRUBIN OXIDASE"/>
    <property type="match status" value="1"/>
</dbReference>
<name>A0A4R9BNM6_9MICO</name>
<dbReference type="CDD" id="cd13889">
    <property type="entry name" value="CuRO_3_BOD"/>
    <property type="match status" value="1"/>
</dbReference>
<dbReference type="EMBL" id="SOHN01000011">
    <property type="protein sequence ID" value="TFD87850.1"/>
    <property type="molecule type" value="Genomic_DNA"/>
</dbReference>
<dbReference type="Gene3D" id="2.60.40.420">
    <property type="entry name" value="Cupredoxins - blue copper proteins"/>
    <property type="match status" value="2"/>
</dbReference>
<organism evidence="3 4">
    <name type="scientific">Cryobacterium serini</name>
    <dbReference type="NCBI Taxonomy" id="1259201"/>
    <lineage>
        <taxon>Bacteria</taxon>
        <taxon>Bacillati</taxon>
        <taxon>Actinomycetota</taxon>
        <taxon>Actinomycetes</taxon>
        <taxon>Micrococcales</taxon>
        <taxon>Microbacteriaceae</taxon>
        <taxon>Cryobacterium</taxon>
    </lineage>
</organism>
<dbReference type="Pfam" id="PF07731">
    <property type="entry name" value="Cu-oxidase_2"/>
    <property type="match status" value="1"/>
</dbReference>
<evidence type="ECO:0000313" key="4">
    <source>
        <dbReference type="Proteomes" id="UP000297626"/>
    </source>
</evidence>
<dbReference type="GO" id="GO:0005507">
    <property type="term" value="F:copper ion binding"/>
    <property type="evidence" value="ECO:0007669"/>
    <property type="project" value="InterPro"/>
</dbReference>
<evidence type="ECO:0000256" key="1">
    <source>
        <dbReference type="ARBA" id="ARBA00010609"/>
    </source>
</evidence>
<dbReference type="InterPro" id="IPR008972">
    <property type="entry name" value="Cupredoxin"/>
</dbReference>
<proteinExistence type="inferred from homology"/>
<reference evidence="3 4" key="1">
    <citation type="submission" date="2019-03" db="EMBL/GenBank/DDBJ databases">
        <title>Genomics of glacier-inhabiting Cryobacterium strains.</title>
        <authorList>
            <person name="Liu Q."/>
            <person name="Xin Y.-H."/>
        </authorList>
    </citation>
    <scope>NUCLEOTIDE SEQUENCE [LARGE SCALE GENOMIC DNA]</scope>
    <source>
        <strain evidence="3 4">Sr54</strain>
    </source>
</reference>
<dbReference type="InterPro" id="IPR045087">
    <property type="entry name" value="Cu-oxidase_fam"/>
</dbReference>
<protein>
    <recommendedName>
        <fullName evidence="2">Plastocyanin-like domain-containing protein</fullName>
    </recommendedName>
</protein>
<dbReference type="InterPro" id="IPR011706">
    <property type="entry name" value="Cu-oxidase_C"/>
</dbReference>
<evidence type="ECO:0000259" key="2">
    <source>
        <dbReference type="Pfam" id="PF07731"/>
    </source>
</evidence>